<reference evidence="2 3" key="1">
    <citation type="submission" date="2014-12" db="EMBL/GenBank/DDBJ databases">
        <title>Genome assembly of Enhygromyxa salina DSM 15201.</title>
        <authorList>
            <person name="Sharma G."/>
            <person name="Subramanian S."/>
        </authorList>
    </citation>
    <scope>NUCLEOTIDE SEQUENCE [LARGE SCALE GENOMIC DNA]</scope>
    <source>
        <strain evidence="2 3">DSM 15201</strain>
    </source>
</reference>
<feature type="region of interest" description="Disordered" evidence="1">
    <location>
        <begin position="120"/>
        <end position="158"/>
    </location>
</feature>
<evidence type="ECO:0000313" key="2">
    <source>
        <dbReference type="EMBL" id="KIG16874.1"/>
    </source>
</evidence>
<evidence type="ECO:0000313" key="3">
    <source>
        <dbReference type="Proteomes" id="UP000031599"/>
    </source>
</evidence>
<protein>
    <submittedName>
        <fullName evidence="2">Uncharacterized protein</fullName>
    </submittedName>
</protein>
<evidence type="ECO:0000256" key="1">
    <source>
        <dbReference type="SAM" id="MobiDB-lite"/>
    </source>
</evidence>
<comment type="caution">
    <text evidence="2">The sequence shown here is derived from an EMBL/GenBank/DDBJ whole genome shotgun (WGS) entry which is preliminary data.</text>
</comment>
<dbReference type="AlphaFoldDB" id="A0A0C1ZGV2"/>
<sequence length="158" mass="16882">MACLAALLFTRWKWGASRRDPLATVHAERGARRLDAVTLPAMGDGVTVPPMPSGWRIWAALLVVLWTSGCMPVGPDETGEDRVGQIEHVGAVLARRAIETLVATDLADDGHDPVVFPPALETSDFDVGRKHPQSDRPYIASLDPGASNTAARGPPTLI</sequence>
<organism evidence="2 3">
    <name type="scientific">Enhygromyxa salina</name>
    <dbReference type="NCBI Taxonomy" id="215803"/>
    <lineage>
        <taxon>Bacteria</taxon>
        <taxon>Pseudomonadati</taxon>
        <taxon>Myxococcota</taxon>
        <taxon>Polyangia</taxon>
        <taxon>Nannocystales</taxon>
        <taxon>Nannocystaceae</taxon>
        <taxon>Enhygromyxa</taxon>
    </lineage>
</organism>
<accession>A0A0C1ZGV2</accession>
<dbReference type="Proteomes" id="UP000031599">
    <property type="component" value="Unassembled WGS sequence"/>
</dbReference>
<proteinExistence type="predicted"/>
<name>A0A0C1ZGV2_9BACT</name>
<gene>
    <name evidence="2" type="ORF">DB30_04036</name>
</gene>
<dbReference type="EMBL" id="JMCC02000031">
    <property type="protein sequence ID" value="KIG16874.1"/>
    <property type="molecule type" value="Genomic_DNA"/>
</dbReference>